<dbReference type="RefSeq" id="WP_115810130.1">
    <property type="nucleotide sequence ID" value="NZ_QUNI01000002.1"/>
</dbReference>
<feature type="domain" description="Knr4/Smi1-like" evidence="1">
    <location>
        <begin position="40"/>
        <end position="196"/>
    </location>
</feature>
<dbReference type="OrthoDB" id="1190024at2"/>
<dbReference type="AlphaFoldDB" id="A0A3E0ESK4"/>
<sequence length="207" mass="24445">MVIEKELISKLKKIDGNGFFKKNPFQIFGSKEHKYKLNNCLSEEKILDFEKTNQIELPLEYRNFIKNIGNGGVGPAYGVFKLEDWNFELDIENKNFLNENFPHTEKWNLIYGGNDDDDDYTESEEFKNWELECFNEKHICGSIRICHYGCAIYYFLVVSGLEKGNVWIDARANDEGIYPLITETKSRYNFAEWYNEWVNESLKKLNK</sequence>
<proteinExistence type="predicted"/>
<protein>
    <submittedName>
        <fullName evidence="2">SMI1/KNR4 family protein SUKH-1</fullName>
    </submittedName>
</protein>
<dbReference type="EMBL" id="QUNI01000002">
    <property type="protein sequence ID" value="REH00764.1"/>
    <property type="molecule type" value="Genomic_DNA"/>
</dbReference>
<dbReference type="InterPro" id="IPR037883">
    <property type="entry name" value="Knr4/Smi1-like_sf"/>
</dbReference>
<comment type="caution">
    <text evidence="2">The sequence shown here is derived from an EMBL/GenBank/DDBJ whole genome shotgun (WGS) entry which is preliminary data.</text>
</comment>
<accession>A0A3E0ESK4</accession>
<dbReference type="Gene3D" id="3.40.1580.10">
    <property type="entry name" value="SMI1/KNR4-like"/>
    <property type="match status" value="1"/>
</dbReference>
<reference evidence="2 3" key="1">
    <citation type="submission" date="2018-08" db="EMBL/GenBank/DDBJ databases">
        <title>Genomic Encyclopedia of Archaeal and Bacterial Type Strains, Phase II (KMG-II): from individual species to whole genera.</title>
        <authorList>
            <person name="Goeker M."/>
        </authorList>
    </citation>
    <scope>NUCLEOTIDE SEQUENCE [LARGE SCALE GENOMIC DNA]</scope>
    <source>
        <strain evidence="2 3">DSM 100880</strain>
    </source>
</reference>
<dbReference type="Proteomes" id="UP000257136">
    <property type="component" value="Unassembled WGS sequence"/>
</dbReference>
<evidence type="ECO:0000259" key="1">
    <source>
        <dbReference type="SMART" id="SM00860"/>
    </source>
</evidence>
<organism evidence="2 3">
    <name type="scientific">Flavobacterium aquicola</name>
    <dbReference type="NCBI Taxonomy" id="1682742"/>
    <lineage>
        <taxon>Bacteria</taxon>
        <taxon>Pseudomonadati</taxon>
        <taxon>Bacteroidota</taxon>
        <taxon>Flavobacteriia</taxon>
        <taxon>Flavobacteriales</taxon>
        <taxon>Flavobacteriaceae</taxon>
        <taxon>Flavobacterium</taxon>
    </lineage>
</organism>
<gene>
    <name evidence="2" type="ORF">C8P67_1028</name>
</gene>
<dbReference type="SMART" id="SM00860">
    <property type="entry name" value="SMI1_KNR4"/>
    <property type="match status" value="1"/>
</dbReference>
<keyword evidence="3" id="KW-1185">Reference proteome</keyword>
<name>A0A3E0ESK4_9FLAO</name>
<dbReference type="InterPro" id="IPR018958">
    <property type="entry name" value="Knr4/Smi1-like_dom"/>
</dbReference>
<evidence type="ECO:0000313" key="2">
    <source>
        <dbReference type="EMBL" id="REH00764.1"/>
    </source>
</evidence>
<evidence type="ECO:0000313" key="3">
    <source>
        <dbReference type="Proteomes" id="UP000257136"/>
    </source>
</evidence>
<dbReference type="SUPFAM" id="SSF160631">
    <property type="entry name" value="SMI1/KNR4-like"/>
    <property type="match status" value="1"/>
</dbReference>